<gene>
    <name evidence="3" type="ORF">HO133_007891</name>
</gene>
<organism evidence="3 4">
    <name type="scientific">Letharia lupina</name>
    <dbReference type="NCBI Taxonomy" id="560253"/>
    <lineage>
        <taxon>Eukaryota</taxon>
        <taxon>Fungi</taxon>
        <taxon>Dikarya</taxon>
        <taxon>Ascomycota</taxon>
        <taxon>Pezizomycotina</taxon>
        <taxon>Lecanoromycetes</taxon>
        <taxon>OSLEUM clade</taxon>
        <taxon>Lecanoromycetidae</taxon>
        <taxon>Lecanorales</taxon>
        <taxon>Lecanorineae</taxon>
        <taxon>Parmeliaceae</taxon>
        <taxon>Letharia</taxon>
    </lineage>
</organism>
<accession>A0A8H6CRT0</accession>
<reference evidence="3 4" key="1">
    <citation type="journal article" date="2020" name="Genomics">
        <title>Complete, high-quality genomes from long-read metagenomic sequencing of two wolf lichen thalli reveals enigmatic genome architecture.</title>
        <authorList>
            <person name="McKenzie S.K."/>
            <person name="Walston R.F."/>
            <person name="Allen J.L."/>
        </authorList>
    </citation>
    <scope>NUCLEOTIDE SEQUENCE [LARGE SCALE GENOMIC DNA]</scope>
    <source>
        <strain evidence="3">WasteWater1</strain>
    </source>
</reference>
<keyword evidence="2" id="KW-0732">Signal</keyword>
<feature type="compositionally biased region" description="Basic residues" evidence="1">
    <location>
        <begin position="614"/>
        <end position="627"/>
    </location>
</feature>
<feature type="compositionally biased region" description="Polar residues" evidence="1">
    <location>
        <begin position="41"/>
        <end position="57"/>
    </location>
</feature>
<dbReference type="SUPFAM" id="SSF55486">
    <property type="entry name" value="Metalloproteases ('zincins'), catalytic domain"/>
    <property type="match status" value="1"/>
</dbReference>
<comment type="caution">
    <text evidence="3">The sequence shown here is derived from an EMBL/GenBank/DDBJ whole genome shotgun (WGS) entry which is preliminary data.</text>
</comment>
<proteinExistence type="predicted"/>
<sequence length="673" mass="74538">MAYTKFLSVYVFLIIGRRACATPVPQGDLESLYAPPPNPTWTPASETTLQPSPTNTIAPPEDLSGTDDEPVANTALSRKFVDSRCTPQQQAIIENAWYEASLLDDASTKYVPNGAFSTAYINHFGANVADTDNLNRRHALETDNAPSNAYIYYYCYDWRNNCPRGRGGYSDTKVINEVTKLPDSAKEKNILEPFYYTRGMAMYHETWHMRYTISNPMIEDYNPGYWPQGSWDLAATKGAYWTSLNADSYVCSNLAIYLWDLFKLATAPLPRKVYEQRNGFTSSYSGITFTYDDSNATEESFPASFVDPSDPNDPNAAPDPKLWTAFEGKAPIPVPTEMCAIHVDEFQDCADVYSNLFASVTVKDSDGNVLGETTVNDTYPLGMPINVGDTYAFSFNELASTALMITGEHAGDYIQFTLGTLSWTSRTTTGVATCRNGGWDPKDGPICATCRNGGWDPKDGPICAPRTQRHREQNARKIAVSKMGDVILQFGKTWCADIVEPIFSYHHTRKQPANTLHTDTTSSSPKTIFKSLHLNHNHRAATSPTINQTPVLSASKPPPTMPSRSNPNTPTSLKPKTARTLKSKRQQTQRLAKNKITKPTPRTSQAIRKAAPLSRKKAKKVEKKVGYAKKRAMEEAGEVEMKDVAEFDGKVGRSDTAVGERRGDADMEVDGVE</sequence>
<dbReference type="GO" id="GO:0008237">
    <property type="term" value="F:metallopeptidase activity"/>
    <property type="evidence" value="ECO:0007669"/>
    <property type="project" value="InterPro"/>
</dbReference>
<feature type="compositionally biased region" description="Basic residues" evidence="1">
    <location>
        <begin position="576"/>
        <end position="596"/>
    </location>
</feature>
<feature type="chain" id="PRO_5033990704" evidence="2">
    <location>
        <begin position="22"/>
        <end position="673"/>
    </location>
</feature>
<dbReference type="EMBL" id="JACCJB010000004">
    <property type="protein sequence ID" value="KAF6228161.1"/>
    <property type="molecule type" value="Genomic_DNA"/>
</dbReference>
<evidence type="ECO:0000256" key="2">
    <source>
        <dbReference type="SAM" id="SignalP"/>
    </source>
</evidence>
<feature type="region of interest" description="Disordered" evidence="1">
    <location>
        <begin position="653"/>
        <end position="673"/>
    </location>
</feature>
<dbReference type="InterPro" id="IPR024079">
    <property type="entry name" value="MetalloPept_cat_dom_sf"/>
</dbReference>
<feature type="compositionally biased region" description="Basic and acidic residues" evidence="1">
    <location>
        <begin position="653"/>
        <end position="665"/>
    </location>
</feature>
<evidence type="ECO:0000256" key="1">
    <source>
        <dbReference type="SAM" id="MobiDB-lite"/>
    </source>
</evidence>
<feature type="signal peptide" evidence="2">
    <location>
        <begin position="1"/>
        <end position="21"/>
    </location>
</feature>
<feature type="region of interest" description="Disordered" evidence="1">
    <location>
        <begin position="31"/>
        <end position="69"/>
    </location>
</feature>
<feature type="region of interest" description="Disordered" evidence="1">
    <location>
        <begin position="541"/>
        <end position="627"/>
    </location>
</feature>
<name>A0A8H6CRT0_9LECA</name>
<evidence type="ECO:0000313" key="3">
    <source>
        <dbReference type="EMBL" id="KAF6228161.1"/>
    </source>
</evidence>
<protein>
    <submittedName>
        <fullName evidence="3">Uncharacterized protein</fullName>
    </submittedName>
</protein>
<dbReference type="AlphaFoldDB" id="A0A8H6CRT0"/>
<dbReference type="Gene3D" id="3.40.390.10">
    <property type="entry name" value="Collagenase (Catalytic Domain)"/>
    <property type="match status" value="1"/>
</dbReference>
<dbReference type="GeneID" id="59336288"/>
<keyword evidence="4" id="KW-1185">Reference proteome</keyword>
<feature type="compositionally biased region" description="Polar residues" evidence="1">
    <location>
        <begin position="541"/>
        <end position="552"/>
    </location>
</feature>
<evidence type="ECO:0000313" key="4">
    <source>
        <dbReference type="Proteomes" id="UP000593566"/>
    </source>
</evidence>
<dbReference type="RefSeq" id="XP_037156095.1">
    <property type="nucleotide sequence ID" value="XM_037298759.1"/>
</dbReference>
<feature type="compositionally biased region" description="Polar residues" evidence="1">
    <location>
        <begin position="562"/>
        <end position="574"/>
    </location>
</feature>
<dbReference type="Proteomes" id="UP000593566">
    <property type="component" value="Unassembled WGS sequence"/>
</dbReference>